<dbReference type="InterPro" id="IPR027417">
    <property type="entry name" value="P-loop_NTPase"/>
</dbReference>
<dbReference type="CDD" id="cd00882">
    <property type="entry name" value="Ras_like_GTPase"/>
    <property type="match status" value="1"/>
</dbReference>
<dbReference type="RefSeq" id="WP_151972085.1">
    <property type="nucleotide sequence ID" value="NZ_AP019860.1"/>
</dbReference>
<name>A0A5S9ITT2_UABAM</name>
<sequence length="301" mass="34505">MQVNFAKKEIHLQIKLVGIPLSGKTTNISHLPAHTPHHKVVQKGGIIDTGRKRIFHCKLQSRKANNKIKHHNYKYIFTIHYVPATAHNSSRSTALHGADALIWIIDSDKNKLAQQQQEQTDTLQMLNNNDIPQVFQWNFRDSPAKENVDTLQQALNPQNYPAFLASAPQNIGVFPCLYTCIDQLTQKHIQQTPQFRSPIKEQQQTQHKIISGNDYENCAFYLDTPQQVQNCSFYNCTFRDKTIFSKITNSFFIYCNFANLEIQNTEDSTAEFASVSIQHFANHTHNECTTFQLHSSITCLT</sequence>
<proteinExistence type="predicted"/>
<dbReference type="EMBL" id="AP019860">
    <property type="protein sequence ID" value="BBM88003.1"/>
    <property type="molecule type" value="Genomic_DNA"/>
</dbReference>
<dbReference type="Gene3D" id="3.40.50.300">
    <property type="entry name" value="P-loop containing nucleotide triphosphate hydrolases"/>
    <property type="match status" value="1"/>
</dbReference>
<dbReference type="SUPFAM" id="SSF52540">
    <property type="entry name" value="P-loop containing nucleoside triphosphate hydrolases"/>
    <property type="match status" value="1"/>
</dbReference>
<gene>
    <name evidence="1" type="ORF">UABAM_06419</name>
</gene>
<dbReference type="KEGG" id="uam:UABAM_06419"/>
<keyword evidence="2" id="KW-1185">Reference proteome</keyword>
<dbReference type="Proteomes" id="UP000326354">
    <property type="component" value="Chromosome"/>
</dbReference>
<accession>A0A5S9ITT2</accession>
<evidence type="ECO:0000313" key="2">
    <source>
        <dbReference type="Proteomes" id="UP000326354"/>
    </source>
</evidence>
<dbReference type="AlphaFoldDB" id="A0A5S9ITT2"/>
<reference evidence="1 2" key="1">
    <citation type="submission" date="2019-08" db="EMBL/GenBank/DDBJ databases">
        <title>Complete genome sequence of Candidatus Uab amorphum.</title>
        <authorList>
            <person name="Shiratori T."/>
            <person name="Suzuki S."/>
            <person name="Kakizawa Y."/>
            <person name="Ishida K."/>
        </authorList>
    </citation>
    <scope>NUCLEOTIDE SEQUENCE [LARGE SCALE GENOMIC DNA]</scope>
    <source>
        <strain evidence="1 2">SRT547</strain>
    </source>
</reference>
<organism evidence="1 2">
    <name type="scientific">Uabimicrobium amorphum</name>
    <dbReference type="NCBI Taxonomy" id="2596890"/>
    <lineage>
        <taxon>Bacteria</taxon>
        <taxon>Pseudomonadati</taxon>
        <taxon>Planctomycetota</taxon>
        <taxon>Candidatus Uabimicrobiia</taxon>
        <taxon>Candidatus Uabimicrobiales</taxon>
        <taxon>Candidatus Uabimicrobiaceae</taxon>
        <taxon>Candidatus Uabimicrobium</taxon>
    </lineage>
</organism>
<evidence type="ECO:0000313" key="1">
    <source>
        <dbReference type="EMBL" id="BBM88003.1"/>
    </source>
</evidence>
<protein>
    <submittedName>
        <fullName evidence="1">Gliding motility protein</fullName>
    </submittedName>
</protein>